<dbReference type="PROSITE" id="PS51257">
    <property type="entry name" value="PROKAR_LIPOPROTEIN"/>
    <property type="match status" value="1"/>
</dbReference>
<keyword evidence="3" id="KW-1185">Reference proteome</keyword>
<dbReference type="RefSeq" id="WP_213110646.1">
    <property type="nucleotide sequence ID" value="NZ_JAGYPJ010000001.1"/>
</dbReference>
<evidence type="ECO:0000313" key="3">
    <source>
        <dbReference type="Proteomes" id="UP000682713"/>
    </source>
</evidence>
<dbReference type="GO" id="GO:0030435">
    <property type="term" value="P:sporulation resulting in formation of a cellular spore"/>
    <property type="evidence" value="ECO:0007669"/>
    <property type="project" value="InterPro"/>
</dbReference>
<feature type="region of interest" description="Disordered" evidence="1">
    <location>
        <begin position="64"/>
        <end position="84"/>
    </location>
</feature>
<dbReference type="Proteomes" id="UP000682713">
    <property type="component" value="Unassembled WGS sequence"/>
</dbReference>
<sequence>MKFAKSIVYVGLASVMLMGGCATNNKTNDRIANNDNTPLGVRYNPNVDTNRNWANDNRNVTTRDGYGVNNTGTTRYGMNNGNGNGNGLGVNNNRDFNDNRIDVADNIADKVADLKEVDTANVLVTNRNAYVAVKLSNKGNNEMSNTVQRKIAKQVRDVDNNIDNVYVSENPDFYNRMTGYRNDINAGQPVSGFFNEFSDTVRRVFPNAR</sequence>
<name>A0A942TKY6_9BACI</name>
<dbReference type="InterPro" id="IPR014247">
    <property type="entry name" value="Spore_lipoprot_YhcN/YlaJ"/>
</dbReference>
<evidence type="ECO:0000313" key="2">
    <source>
        <dbReference type="EMBL" id="MBS4200025.1"/>
    </source>
</evidence>
<dbReference type="AlphaFoldDB" id="A0A942TKY6"/>
<dbReference type="NCBIfam" id="TIGR02898">
    <property type="entry name" value="spore_YhcN_YlaJ"/>
    <property type="match status" value="1"/>
</dbReference>
<protein>
    <submittedName>
        <fullName evidence="2">YhcN/YlaJ family sporulation lipoprotein</fullName>
    </submittedName>
</protein>
<keyword evidence="2" id="KW-0449">Lipoprotein</keyword>
<comment type="caution">
    <text evidence="2">The sequence shown here is derived from an EMBL/GenBank/DDBJ whole genome shotgun (WGS) entry which is preliminary data.</text>
</comment>
<gene>
    <name evidence="2" type="ORF">KHA93_10195</name>
</gene>
<reference evidence="2 3" key="1">
    <citation type="submission" date="2021-05" db="EMBL/GenBank/DDBJ databases">
        <title>Novel Bacillus species.</title>
        <authorList>
            <person name="Liu G."/>
        </authorList>
    </citation>
    <scope>NUCLEOTIDE SEQUENCE [LARGE SCALE GENOMIC DNA]</scope>
    <source>
        <strain evidence="2 3">FJAT-49732</strain>
    </source>
</reference>
<feature type="compositionally biased region" description="Low complexity" evidence="1">
    <location>
        <begin position="69"/>
        <end position="79"/>
    </location>
</feature>
<dbReference type="EMBL" id="JAGYPJ010000001">
    <property type="protein sequence ID" value="MBS4200025.1"/>
    <property type="molecule type" value="Genomic_DNA"/>
</dbReference>
<proteinExistence type="predicted"/>
<dbReference type="InterPro" id="IPR019076">
    <property type="entry name" value="Spore_lipoprot_YhcN/YlaJ-like"/>
</dbReference>
<organism evidence="2 3">
    <name type="scientific">Lederbergia citrisecunda</name>
    <dbReference type="NCBI Taxonomy" id="2833583"/>
    <lineage>
        <taxon>Bacteria</taxon>
        <taxon>Bacillati</taxon>
        <taxon>Bacillota</taxon>
        <taxon>Bacilli</taxon>
        <taxon>Bacillales</taxon>
        <taxon>Bacillaceae</taxon>
        <taxon>Lederbergia</taxon>
    </lineage>
</organism>
<evidence type="ECO:0000256" key="1">
    <source>
        <dbReference type="SAM" id="MobiDB-lite"/>
    </source>
</evidence>
<dbReference type="Pfam" id="PF09580">
    <property type="entry name" value="Spore_YhcN_YlaJ"/>
    <property type="match status" value="1"/>
</dbReference>
<accession>A0A942TKY6</accession>